<feature type="region of interest" description="Disordered" evidence="1">
    <location>
        <begin position="120"/>
        <end position="141"/>
    </location>
</feature>
<name>A0A6C0DBZ7_9ZZZZ</name>
<feature type="compositionally biased region" description="Basic residues" evidence="1">
    <location>
        <begin position="130"/>
        <end position="141"/>
    </location>
</feature>
<sequence length="141" mass="16104">MDIPRPKIVITYRDQVIDNIYEWYMSQGKHVPPEDLEACREIDKEITETYLLDVDTATRADTKPAYGTPEFWKMYWQKKKAAAVPGAPVKPKPLKKAPKASKVPIDTAVKSLERELSQIHISTTNENPGAKKRFQFKSTAK</sequence>
<dbReference type="AlphaFoldDB" id="A0A6C0DBZ7"/>
<evidence type="ECO:0000256" key="1">
    <source>
        <dbReference type="SAM" id="MobiDB-lite"/>
    </source>
</evidence>
<proteinExistence type="predicted"/>
<organism evidence="2">
    <name type="scientific">viral metagenome</name>
    <dbReference type="NCBI Taxonomy" id="1070528"/>
    <lineage>
        <taxon>unclassified sequences</taxon>
        <taxon>metagenomes</taxon>
        <taxon>organismal metagenomes</taxon>
    </lineage>
</organism>
<evidence type="ECO:0000313" key="2">
    <source>
        <dbReference type="EMBL" id="QHT14418.1"/>
    </source>
</evidence>
<dbReference type="EMBL" id="MN739582">
    <property type="protein sequence ID" value="QHT14418.1"/>
    <property type="molecule type" value="Genomic_DNA"/>
</dbReference>
<accession>A0A6C0DBZ7</accession>
<protein>
    <submittedName>
        <fullName evidence="2">Uncharacterized protein</fullName>
    </submittedName>
</protein>
<reference evidence="2" key="1">
    <citation type="journal article" date="2020" name="Nature">
        <title>Giant virus diversity and host interactions through global metagenomics.</title>
        <authorList>
            <person name="Schulz F."/>
            <person name="Roux S."/>
            <person name="Paez-Espino D."/>
            <person name="Jungbluth S."/>
            <person name="Walsh D.A."/>
            <person name="Denef V.J."/>
            <person name="McMahon K.D."/>
            <person name="Konstantinidis K.T."/>
            <person name="Eloe-Fadrosh E.A."/>
            <person name="Kyrpides N.C."/>
            <person name="Woyke T."/>
        </authorList>
    </citation>
    <scope>NUCLEOTIDE SEQUENCE</scope>
    <source>
        <strain evidence="2">GVMAG-M-3300023174-137</strain>
    </source>
</reference>